<evidence type="ECO:0000313" key="1">
    <source>
        <dbReference type="EMBL" id="CAL1354897.1"/>
    </source>
</evidence>
<gene>
    <name evidence="1" type="ORF">LTRI10_LOCUS2682</name>
</gene>
<sequence>MKSIFQGAADLVDLQVPLHFSQRRLREQNLCVGTKLSGRLRCVAAGSCSPRCDPSDMRFPGSWGCYLLRASPGSRA</sequence>
<evidence type="ECO:0000313" key="2">
    <source>
        <dbReference type="Proteomes" id="UP001497516"/>
    </source>
</evidence>
<protein>
    <submittedName>
        <fullName evidence="1">Uncharacterized protein</fullName>
    </submittedName>
</protein>
<proteinExistence type="predicted"/>
<name>A0AAV2CED2_9ROSI</name>
<reference evidence="1 2" key="1">
    <citation type="submission" date="2024-04" db="EMBL/GenBank/DDBJ databases">
        <authorList>
            <person name="Fracassetti M."/>
        </authorList>
    </citation>
    <scope>NUCLEOTIDE SEQUENCE [LARGE SCALE GENOMIC DNA]</scope>
</reference>
<accession>A0AAV2CED2</accession>
<dbReference type="EMBL" id="OZ034813">
    <property type="protein sequence ID" value="CAL1354897.1"/>
    <property type="molecule type" value="Genomic_DNA"/>
</dbReference>
<keyword evidence="2" id="KW-1185">Reference proteome</keyword>
<organism evidence="1 2">
    <name type="scientific">Linum trigynum</name>
    <dbReference type="NCBI Taxonomy" id="586398"/>
    <lineage>
        <taxon>Eukaryota</taxon>
        <taxon>Viridiplantae</taxon>
        <taxon>Streptophyta</taxon>
        <taxon>Embryophyta</taxon>
        <taxon>Tracheophyta</taxon>
        <taxon>Spermatophyta</taxon>
        <taxon>Magnoliopsida</taxon>
        <taxon>eudicotyledons</taxon>
        <taxon>Gunneridae</taxon>
        <taxon>Pentapetalae</taxon>
        <taxon>rosids</taxon>
        <taxon>fabids</taxon>
        <taxon>Malpighiales</taxon>
        <taxon>Linaceae</taxon>
        <taxon>Linum</taxon>
    </lineage>
</organism>
<dbReference type="Proteomes" id="UP001497516">
    <property type="component" value="Chromosome 1"/>
</dbReference>
<dbReference type="AlphaFoldDB" id="A0AAV2CED2"/>